<dbReference type="SMART" id="SM00343">
    <property type="entry name" value="ZnF_C2HC"/>
    <property type="match status" value="1"/>
</dbReference>
<dbReference type="GeneID" id="110246549"/>
<evidence type="ECO:0000313" key="4">
    <source>
        <dbReference type="EnsemblMetazoa" id="XP_020908560.1"/>
    </source>
</evidence>
<feature type="compositionally biased region" description="Basic residues" evidence="2">
    <location>
        <begin position="1"/>
        <end position="10"/>
    </location>
</feature>
<evidence type="ECO:0000259" key="3">
    <source>
        <dbReference type="PROSITE" id="PS50158"/>
    </source>
</evidence>
<keyword evidence="1" id="KW-0479">Metal-binding</keyword>
<proteinExistence type="predicted"/>
<feature type="compositionally biased region" description="Basic and acidic residues" evidence="2">
    <location>
        <begin position="231"/>
        <end position="246"/>
    </location>
</feature>
<protein>
    <recommendedName>
        <fullName evidence="3">CCHC-type domain-containing protein</fullName>
    </recommendedName>
</protein>
<dbReference type="AlphaFoldDB" id="A0A913XQE3"/>
<reference evidence="4" key="1">
    <citation type="submission" date="2022-11" db="UniProtKB">
        <authorList>
            <consortium name="EnsemblMetazoa"/>
        </authorList>
    </citation>
    <scope>IDENTIFICATION</scope>
</reference>
<dbReference type="InterPro" id="IPR036875">
    <property type="entry name" value="Znf_CCHC_sf"/>
</dbReference>
<feature type="domain" description="CCHC-type" evidence="3">
    <location>
        <begin position="293"/>
        <end position="307"/>
    </location>
</feature>
<keyword evidence="1" id="KW-0863">Zinc-finger</keyword>
<keyword evidence="5" id="KW-1185">Reference proteome</keyword>
<keyword evidence="1" id="KW-0862">Zinc</keyword>
<dbReference type="GO" id="GO:0003676">
    <property type="term" value="F:nucleic acid binding"/>
    <property type="evidence" value="ECO:0007669"/>
    <property type="project" value="InterPro"/>
</dbReference>
<dbReference type="InterPro" id="IPR001878">
    <property type="entry name" value="Znf_CCHC"/>
</dbReference>
<dbReference type="Pfam" id="PF00098">
    <property type="entry name" value="zf-CCHC"/>
    <property type="match status" value="1"/>
</dbReference>
<dbReference type="OrthoDB" id="5989862at2759"/>
<dbReference type="RefSeq" id="XP_020908560.1">
    <property type="nucleotide sequence ID" value="XM_021052901.2"/>
</dbReference>
<evidence type="ECO:0000256" key="2">
    <source>
        <dbReference type="SAM" id="MobiDB-lite"/>
    </source>
</evidence>
<evidence type="ECO:0000256" key="1">
    <source>
        <dbReference type="PROSITE-ProRule" id="PRU00047"/>
    </source>
</evidence>
<dbReference type="KEGG" id="epa:110246549"/>
<dbReference type="SUPFAM" id="SSF57756">
    <property type="entry name" value="Retrovirus zinc finger-like domains"/>
    <property type="match status" value="1"/>
</dbReference>
<feature type="region of interest" description="Disordered" evidence="2">
    <location>
        <begin position="231"/>
        <end position="250"/>
    </location>
</feature>
<accession>A0A913XQE3</accession>
<sequence length="315" mass="36088">MSRYHTRSRSRRNETDRHRSSTASRHDGRRRSSRSNATVSRDMHDVFNEFRSVFDPELSDAISLRALSDLDEQHNDQQNDHQDEHRYNNEAPVRDVQDVVDRREQEMPAWARSLISEQAKALSGLKSEIRSLKRKRGGENDGDFEWKKKGNKRQFEFNQSVEEQLEGIAVSGTLLEARTIAEKGLSLINDRNKLIRIADKHGWDAANNYVCDPLAKDDADDKKIRKAVKEAERSREKSKKEREAKSRRVSRARAYAFPSYGSSGRFGQTIPSAVESPSRVVIGSNDKKLSQPRCFRCNKAGHFSRDCVNPADNSK</sequence>
<evidence type="ECO:0000313" key="5">
    <source>
        <dbReference type="Proteomes" id="UP000887567"/>
    </source>
</evidence>
<dbReference type="GO" id="GO:0008270">
    <property type="term" value="F:zinc ion binding"/>
    <property type="evidence" value="ECO:0007669"/>
    <property type="project" value="UniProtKB-KW"/>
</dbReference>
<dbReference type="PROSITE" id="PS50158">
    <property type="entry name" value="ZF_CCHC"/>
    <property type="match status" value="1"/>
</dbReference>
<dbReference type="EnsemblMetazoa" id="XM_021052901.2">
    <property type="protein sequence ID" value="XP_020908560.1"/>
    <property type="gene ID" value="LOC110246549"/>
</dbReference>
<feature type="region of interest" description="Disordered" evidence="2">
    <location>
        <begin position="1"/>
        <end position="42"/>
    </location>
</feature>
<dbReference type="Proteomes" id="UP000887567">
    <property type="component" value="Unplaced"/>
</dbReference>
<organism evidence="4 5">
    <name type="scientific">Exaiptasia diaphana</name>
    <name type="common">Tropical sea anemone</name>
    <name type="synonym">Aiptasia pulchella</name>
    <dbReference type="NCBI Taxonomy" id="2652724"/>
    <lineage>
        <taxon>Eukaryota</taxon>
        <taxon>Metazoa</taxon>
        <taxon>Cnidaria</taxon>
        <taxon>Anthozoa</taxon>
        <taxon>Hexacorallia</taxon>
        <taxon>Actiniaria</taxon>
        <taxon>Aiptasiidae</taxon>
        <taxon>Exaiptasia</taxon>
    </lineage>
</organism>
<feature type="region of interest" description="Disordered" evidence="2">
    <location>
        <begin position="73"/>
        <end position="92"/>
    </location>
</feature>
<name>A0A913XQE3_EXADI</name>
<dbReference type="Gene3D" id="4.10.60.10">
    <property type="entry name" value="Zinc finger, CCHC-type"/>
    <property type="match status" value="1"/>
</dbReference>